<keyword evidence="1" id="KW-0472">Membrane</keyword>
<gene>
    <name evidence="2" type="primary">orf113C</name>
</gene>
<reference evidence="2" key="1">
    <citation type="submission" date="2021-01" db="EMBL/GenBank/DDBJ databases">
        <authorList>
            <person name="Sun H.-H."/>
            <person name="Zhang S."/>
            <person name="Zhang Y.-J."/>
        </authorList>
    </citation>
    <scope>NUCLEOTIDE SEQUENCE</scope>
    <source>
        <strain evidence="2">CMM1</strain>
    </source>
</reference>
<organism evidence="2">
    <name type="scientific">Morchella brunnea</name>
    <dbReference type="NCBI Taxonomy" id="1174671"/>
    <lineage>
        <taxon>Eukaryota</taxon>
        <taxon>Fungi</taxon>
        <taxon>Dikarya</taxon>
        <taxon>Ascomycota</taxon>
        <taxon>Pezizomycotina</taxon>
        <taxon>Pezizomycetes</taxon>
        <taxon>Pezizales</taxon>
        <taxon>Morchellaceae</taxon>
        <taxon>Morchella</taxon>
    </lineage>
</organism>
<dbReference type="GeneID" id="68665309"/>
<evidence type="ECO:0000256" key="1">
    <source>
        <dbReference type="SAM" id="Phobius"/>
    </source>
</evidence>
<keyword evidence="1" id="KW-0812">Transmembrane</keyword>
<accession>A0A8K1I7N6</accession>
<geneLocation type="mitochondrion" evidence="2"/>
<feature type="transmembrane region" description="Helical" evidence="1">
    <location>
        <begin position="66"/>
        <end position="86"/>
    </location>
</feature>
<name>A0A8K1I7N6_9PEZI</name>
<proteinExistence type="predicted"/>
<dbReference type="RefSeq" id="YP_010218629.1">
    <property type="nucleotide sequence ID" value="NC_058917.1"/>
</dbReference>
<evidence type="ECO:0000313" key="2">
    <source>
        <dbReference type="EMBL" id="UBU98438.1"/>
    </source>
</evidence>
<keyword evidence="2" id="KW-0496">Mitochondrion</keyword>
<sequence>MKKKKNERGGAPPNISFRKRGFFEKREGASSTFIFVENEWEKRGLGTPQPLRYSQKSSHYLPPRPWGYFTIINAWIFFTIINGWIYSPTGIDHKGLKRPLWFTLVFGVKKKHS</sequence>
<dbReference type="EMBL" id="MW538937">
    <property type="protein sequence ID" value="UBU98438.1"/>
    <property type="molecule type" value="Genomic_DNA"/>
</dbReference>
<protein>
    <submittedName>
        <fullName evidence="2">Uncharacterized protein</fullName>
    </submittedName>
</protein>
<dbReference type="AlphaFoldDB" id="A0A8K1I7N6"/>
<keyword evidence="1" id="KW-1133">Transmembrane helix</keyword>